<proteinExistence type="predicted"/>
<protein>
    <submittedName>
        <fullName evidence="1">Uncharacterized protein</fullName>
    </submittedName>
</protein>
<dbReference type="EMBL" id="SNRW01002294">
    <property type="protein sequence ID" value="KAA6393243.1"/>
    <property type="molecule type" value="Genomic_DNA"/>
</dbReference>
<dbReference type="Proteomes" id="UP000324800">
    <property type="component" value="Unassembled WGS sequence"/>
</dbReference>
<accession>A0A5J4WEV6</accession>
<evidence type="ECO:0000313" key="1">
    <source>
        <dbReference type="EMBL" id="KAA6393243.1"/>
    </source>
</evidence>
<organism evidence="1 2">
    <name type="scientific">Streblomastix strix</name>
    <dbReference type="NCBI Taxonomy" id="222440"/>
    <lineage>
        <taxon>Eukaryota</taxon>
        <taxon>Metamonada</taxon>
        <taxon>Preaxostyla</taxon>
        <taxon>Oxymonadida</taxon>
        <taxon>Streblomastigidae</taxon>
        <taxon>Streblomastix</taxon>
    </lineage>
</organism>
<comment type="caution">
    <text evidence="1">The sequence shown here is derived from an EMBL/GenBank/DDBJ whole genome shotgun (WGS) entry which is preliminary data.</text>
</comment>
<name>A0A5J4WEV6_9EUKA</name>
<sequence>MVILHSQLKVELYGCMIRIRIAVEIQFLIKQLLQVMLLHQLIVELELQELQLSILDEIISILYNSVPKRDTGTGTAGTANVYASATHQHPLNVDPTTANVTLVNATAAANGSSDYYCGSDDVHPQQLTYVGNVTETKFIKSEQLATEVLCANGDTTTLDKKLSRTYSGIGQVRLCVFPAGAGVDSPFIESKVYSSYNAVQIIRFQPNYTVNGINTAYGIFTAPTKISIGWLHYDSGV</sequence>
<dbReference type="AlphaFoldDB" id="A0A5J4WEV6"/>
<gene>
    <name evidence="1" type="ORF">EZS28_011229</name>
</gene>
<evidence type="ECO:0000313" key="2">
    <source>
        <dbReference type="Proteomes" id="UP000324800"/>
    </source>
</evidence>
<reference evidence="1 2" key="1">
    <citation type="submission" date="2019-03" db="EMBL/GenBank/DDBJ databases">
        <title>Single cell metagenomics reveals metabolic interactions within the superorganism composed of flagellate Streblomastix strix and complex community of Bacteroidetes bacteria on its surface.</title>
        <authorList>
            <person name="Treitli S.C."/>
            <person name="Kolisko M."/>
            <person name="Husnik F."/>
            <person name="Keeling P."/>
            <person name="Hampl V."/>
        </authorList>
    </citation>
    <scope>NUCLEOTIDE SEQUENCE [LARGE SCALE GENOMIC DNA]</scope>
    <source>
        <strain evidence="1">ST1C</strain>
    </source>
</reference>